<evidence type="ECO:0000256" key="6">
    <source>
        <dbReference type="ARBA" id="ARBA00023136"/>
    </source>
</evidence>
<feature type="transmembrane region" description="Helical" evidence="8">
    <location>
        <begin position="439"/>
        <end position="456"/>
    </location>
</feature>
<comment type="subcellular location">
    <subcellularLocation>
        <location evidence="1">Membrane</location>
        <topology evidence="1">Multi-pass membrane protein</topology>
    </subcellularLocation>
</comment>
<feature type="transmembrane region" description="Helical" evidence="8">
    <location>
        <begin position="6"/>
        <end position="23"/>
    </location>
</feature>
<dbReference type="HOGENOM" id="CLU_018808_15_3_0"/>
<dbReference type="PANTHER" id="PTHR48086:SF7">
    <property type="entry name" value="SODIUM-SOLUTE SYMPORTER-RELATED"/>
    <property type="match status" value="1"/>
</dbReference>
<feature type="transmembrane region" description="Helical" evidence="8">
    <location>
        <begin position="353"/>
        <end position="375"/>
    </location>
</feature>
<dbReference type="OrthoDB" id="9781232at2"/>
<dbReference type="Pfam" id="PF00474">
    <property type="entry name" value="SSF"/>
    <property type="match status" value="1"/>
</dbReference>
<dbReference type="CDD" id="cd10322">
    <property type="entry name" value="SLC5sbd"/>
    <property type="match status" value="1"/>
</dbReference>
<dbReference type="PROSITE" id="PS50283">
    <property type="entry name" value="NA_SOLUT_SYMP_3"/>
    <property type="match status" value="1"/>
</dbReference>
<dbReference type="GO" id="GO:0022857">
    <property type="term" value="F:transmembrane transporter activity"/>
    <property type="evidence" value="ECO:0007669"/>
    <property type="project" value="InterPro"/>
</dbReference>
<feature type="transmembrane region" description="Helical" evidence="8">
    <location>
        <begin position="307"/>
        <end position="332"/>
    </location>
</feature>
<dbReference type="Proteomes" id="UP000002030">
    <property type="component" value="Chromosome"/>
</dbReference>
<dbReference type="AlphaFoldDB" id="D1B9H1"/>
<keyword evidence="10" id="KW-1185">Reference proteome</keyword>
<dbReference type="KEGG" id="tai:Taci_0688"/>
<dbReference type="InterPro" id="IPR038377">
    <property type="entry name" value="Na/Glc_symporter_sf"/>
</dbReference>
<gene>
    <name evidence="9" type="ordered locus">Taci_0688</name>
</gene>
<reference evidence="9 10" key="1">
    <citation type="journal article" date="2009" name="Stand. Genomic Sci.">
        <title>Complete genome sequence of Thermanaerovibrio acidaminovorans type strain (Su883).</title>
        <authorList>
            <person name="Chovatia M."/>
            <person name="Sikorski J."/>
            <person name="Schroder M."/>
            <person name="Lapidus A."/>
            <person name="Nolan M."/>
            <person name="Tice H."/>
            <person name="Glavina Del Rio T."/>
            <person name="Copeland A."/>
            <person name="Cheng J.F."/>
            <person name="Lucas S."/>
            <person name="Chen F."/>
            <person name="Bruce D."/>
            <person name="Goodwin L."/>
            <person name="Pitluck S."/>
            <person name="Ivanova N."/>
            <person name="Mavromatis K."/>
            <person name="Ovchinnikova G."/>
            <person name="Pati A."/>
            <person name="Chen A."/>
            <person name="Palaniappan K."/>
            <person name="Land M."/>
            <person name="Hauser L."/>
            <person name="Chang Y.J."/>
            <person name="Jeffries C.D."/>
            <person name="Chain P."/>
            <person name="Saunders E."/>
            <person name="Detter J.C."/>
            <person name="Brettin T."/>
            <person name="Rohde M."/>
            <person name="Goker M."/>
            <person name="Spring S."/>
            <person name="Bristow J."/>
            <person name="Markowitz V."/>
            <person name="Hugenholtz P."/>
            <person name="Kyrpides N.C."/>
            <person name="Klenk H.P."/>
            <person name="Eisen J.A."/>
        </authorList>
    </citation>
    <scope>NUCLEOTIDE SEQUENCE [LARGE SCALE GENOMIC DNA]</scope>
    <source>
        <strain evidence="10">ATCC 49978 / DSM 6589 / Su883</strain>
    </source>
</reference>
<comment type="similarity">
    <text evidence="2 7">Belongs to the sodium:solute symporter (SSF) (TC 2.A.21) family.</text>
</comment>
<protein>
    <submittedName>
        <fullName evidence="9">Na+/solute symporter</fullName>
    </submittedName>
</protein>
<evidence type="ECO:0000313" key="9">
    <source>
        <dbReference type="EMBL" id="ACZ18924.1"/>
    </source>
</evidence>
<dbReference type="InterPro" id="IPR001734">
    <property type="entry name" value="Na/solute_symporter"/>
</dbReference>
<keyword evidence="6 8" id="KW-0472">Membrane</keyword>
<keyword evidence="4 8" id="KW-0812">Transmembrane</keyword>
<dbReference type="GO" id="GO:0005886">
    <property type="term" value="C:plasma membrane"/>
    <property type="evidence" value="ECO:0007669"/>
    <property type="project" value="TreeGrafter"/>
</dbReference>
<dbReference type="EMBL" id="CP001818">
    <property type="protein sequence ID" value="ACZ18924.1"/>
    <property type="molecule type" value="Genomic_DNA"/>
</dbReference>
<feature type="transmembrane region" description="Helical" evidence="8">
    <location>
        <begin position="415"/>
        <end position="433"/>
    </location>
</feature>
<organism evidence="9 10">
    <name type="scientific">Thermanaerovibrio acidaminovorans (strain ATCC 49978 / DSM 6589 / Su883)</name>
    <name type="common">Selenomonas acidaminovorans</name>
    <dbReference type="NCBI Taxonomy" id="525903"/>
    <lineage>
        <taxon>Bacteria</taxon>
        <taxon>Thermotogati</taxon>
        <taxon>Synergistota</taxon>
        <taxon>Synergistia</taxon>
        <taxon>Synergistales</taxon>
        <taxon>Synergistaceae</taxon>
        <taxon>Thermanaerovibrio</taxon>
    </lineage>
</organism>
<evidence type="ECO:0000256" key="5">
    <source>
        <dbReference type="ARBA" id="ARBA00022989"/>
    </source>
</evidence>
<keyword evidence="3" id="KW-0813">Transport</keyword>
<feature type="transmembrane region" description="Helical" evidence="8">
    <location>
        <begin position="114"/>
        <end position="145"/>
    </location>
</feature>
<evidence type="ECO:0000256" key="8">
    <source>
        <dbReference type="SAM" id="Phobius"/>
    </source>
</evidence>
<evidence type="ECO:0000313" key="10">
    <source>
        <dbReference type="Proteomes" id="UP000002030"/>
    </source>
</evidence>
<feature type="transmembrane region" description="Helical" evidence="8">
    <location>
        <begin position="387"/>
        <end position="408"/>
    </location>
</feature>
<feature type="transmembrane region" description="Helical" evidence="8">
    <location>
        <begin position="225"/>
        <end position="246"/>
    </location>
</feature>
<evidence type="ECO:0000256" key="4">
    <source>
        <dbReference type="ARBA" id="ARBA00022692"/>
    </source>
</evidence>
<feature type="transmembrane region" description="Helical" evidence="8">
    <location>
        <begin position="258"/>
        <end position="277"/>
    </location>
</feature>
<evidence type="ECO:0000256" key="3">
    <source>
        <dbReference type="ARBA" id="ARBA00022448"/>
    </source>
</evidence>
<feature type="transmembrane region" description="Helical" evidence="8">
    <location>
        <begin position="181"/>
        <end position="205"/>
    </location>
</feature>
<dbReference type="PANTHER" id="PTHR48086">
    <property type="entry name" value="SODIUM/PROLINE SYMPORTER-RELATED"/>
    <property type="match status" value="1"/>
</dbReference>
<accession>D1B9H1</accession>
<feature type="transmembrane region" description="Helical" evidence="8">
    <location>
        <begin position="72"/>
        <end position="94"/>
    </location>
</feature>
<feature type="transmembrane region" description="Helical" evidence="8">
    <location>
        <begin position="44"/>
        <end position="66"/>
    </location>
</feature>
<dbReference type="eggNOG" id="COG0591">
    <property type="taxonomic scope" value="Bacteria"/>
</dbReference>
<keyword evidence="5 8" id="KW-1133">Transmembrane helix</keyword>
<name>D1B9H1_THEAS</name>
<evidence type="ECO:0000256" key="2">
    <source>
        <dbReference type="ARBA" id="ARBA00006434"/>
    </source>
</evidence>
<dbReference type="InterPro" id="IPR050277">
    <property type="entry name" value="Sodium:Solute_Symporter"/>
</dbReference>
<sequence>MTLFLFGVLLVLVSFALIGKLSSRGVKRAEEFTVAGRKASAWSVVGILLGALVGGASTVGTAQMAYMWGISAIWFTLGAGIGCLLLAVTLAKPLRRGGKETIIQIIQGAFGRRVAFTVLISSVVGTFLSVVSQFLSGAALVATVVNLRPQVSLGIMALLVLAFIASGGIKSYGALGKAKLVLLYILMGLCAIKAVSTGETPVKIFGTLPSTPYFNPFGRGIAKDLGSLVALIVGVFSTQIYVQSILAARDEATARRGALLSAFLMPPLGLMGIWVGLSLRSAGVEIEPSQALPWFVVHHFSPLVGGILWSALLITTVGCAAGLVLGIGTNVARDFISPLIRRAMTSRGMNPSGWEVTVLRGSILSVVLLALGVALDSRDGTILNWGYLSMGLRGSGTFFPLIGAVLFPRRLSPRWALVSSSGGLLGTLFWGMMDMKGEPLYAGLALSMAGLMLGLASSRGSQRL</sequence>
<evidence type="ECO:0000256" key="1">
    <source>
        <dbReference type="ARBA" id="ARBA00004141"/>
    </source>
</evidence>
<proteinExistence type="inferred from homology"/>
<dbReference type="RefSeq" id="WP_012869440.1">
    <property type="nucleotide sequence ID" value="NC_013522.1"/>
</dbReference>
<dbReference type="STRING" id="525903.Taci_0688"/>
<feature type="transmembrane region" description="Helical" evidence="8">
    <location>
        <begin position="151"/>
        <end position="169"/>
    </location>
</feature>
<dbReference type="PATRIC" id="fig|525903.6.peg.693"/>
<dbReference type="EnsemblBacteria" id="ACZ18924">
    <property type="protein sequence ID" value="ACZ18924"/>
    <property type="gene ID" value="Taci_0688"/>
</dbReference>
<evidence type="ECO:0000256" key="7">
    <source>
        <dbReference type="RuleBase" id="RU362091"/>
    </source>
</evidence>
<dbReference type="Gene3D" id="1.20.1730.10">
    <property type="entry name" value="Sodium/glucose cotransporter"/>
    <property type="match status" value="1"/>
</dbReference>